<name>A0AAT9FMG0_9BACT</name>
<dbReference type="EMBL" id="AP026866">
    <property type="protein sequence ID" value="BDS07152.1"/>
    <property type="molecule type" value="Genomic_DNA"/>
</dbReference>
<dbReference type="InterPro" id="IPR012347">
    <property type="entry name" value="Ferritin-like"/>
</dbReference>
<reference evidence="1" key="1">
    <citation type="submission" date="2024-07" db="EMBL/GenBank/DDBJ databases">
        <title>Complete genome sequence of Verrucomicrobiaceae bacterium NT6N.</title>
        <authorList>
            <person name="Huang C."/>
            <person name="Takami H."/>
            <person name="Hamasaki K."/>
        </authorList>
    </citation>
    <scope>NUCLEOTIDE SEQUENCE</scope>
    <source>
        <strain evidence="1">NT6N</strain>
    </source>
</reference>
<dbReference type="InterPro" id="IPR010287">
    <property type="entry name" value="DUF892_YciF-like"/>
</dbReference>
<dbReference type="Gene3D" id="1.20.1260.10">
    <property type="match status" value="1"/>
</dbReference>
<dbReference type="InterPro" id="IPR047114">
    <property type="entry name" value="YciF"/>
</dbReference>
<organism evidence="1">
    <name type="scientific">Oceaniferula spumae</name>
    <dbReference type="NCBI Taxonomy" id="2979115"/>
    <lineage>
        <taxon>Bacteria</taxon>
        <taxon>Pseudomonadati</taxon>
        <taxon>Verrucomicrobiota</taxon>
        <taxon>Verrucomicrobiia</taxon>
        <taxon>Verrucomicrobiales</taxon>
        <taxon>Verrucomicrobiaceae</taxon>
        <taxon>Oceaniferula</taxon>
    </lineage>
</organism>
<dbReference type="PANTHER" id="PTHR30565:SF9">
    <property type="entry name" value="PROTEIN YCIF"/>
    <property type="match status" value="1"/>
</dbReference>
<gene>
    <name evidence="1" type="ORF">NT6N_21920</name>
</gene>
<dbReference type="InterPro" id="IPR009078">
    <property type="entry name" value="Ferritin-like_SF"/>
</dbReference>
<dbReference type="KEGG" id="osu:NT6N_21920"/>
<dbReference type="AlphaFoldDB" id="A0AAT9FMG0"/>
<dbReference type="SUPFAM" id="SSF47240">
    <property type="entry name" value="Ferritin-like"/>
    <property type="match status" value="1"/>
</dbReference>
<evidence type="ECO:0000313" key="1">
    <source>
        <dbReference type="EMBL" id="BDS07152.1"/>
    </source>
</evidence>
<proteinExistence type="predicted"/>
<accession>A0AAT9FMG0</accession>
<protein>
    <submittedName>
        <fullName evidence="1">YciE/YciF family protein</fullName>
    </submittedName>
</protein>
<dbReference type="PANTHER" id="PTHR30565">
    <property type="entry name" value="PROTEIN YCIF"/>
    <property type="match status" value="1"/>
</dbReference>
<dbReference type="Pfam" id="PF05974">
    <property type="entry name" value="DUF892"/>
    <property type="match status" value="1"/>
</dbReference>
<dbReference type="CDD" id="cd07909">
    <property type="entry name" value="YciF"/>
    <property type="match status" value="1"/>
</dbReference>
<sequence length="168" mass="18513">MITNLHQLYIHQIKDLHSAETQILEALPKLAAKANCDKLRDAFNHHLEETRDQLERINNILAAHNEPRGTDVCDATKGLIKEGDKLMLEMTGDAVDAGLIASAQRVEHYEIAAYGTAKEYADQLGYDNDVDLLDKTLEEESNANESLTKIATGGFFSSGVNEEAKVSS</sequence>